<comment type="catalytic activity">
    <reaction evidence="3">
        <text>glycyl-tRNA(Ala) + H2O = tRNA(Ala) + glycine + H(+)</text>
        <dbReference type="Rhea" id="RHEA:53744"/>
        <dbReference type="Rhea" id="RHEA-COMP:9657"/>
        <dbReference type="Rhea" id="RHEA-COMP:13640"/>
        <dbReference type="ChEBI" id="CHEBI:15377"/>
        <dbReference type="ChEBI" id="CHEBI:15378"/>
        <dbReference type="ChEBI" id="CHEBI:57305"/>
        <dbReference type="ChEBI" id="CHEBI:78442"/>
        <dbReference type="ChEBI" id="CHEBI:78522"/>
        <dbReference type="EC" id="3.1.1.96"/>
    </reaction>
</comment>
<dbReference type="EMBL" id="KQ243505">
    <property type="protein sequence ID" value="KNC75642.1"/>
    <property type="molecule type" value="Genomic_DNA"/>
</dbReference>
<dbReference type="GO" id="GO:0051500">
    <property type="term" value="F:D-tyrosyl-tRNA(Tyr) deacylase activity"/>
    <property type="evidence" value="ECO:0007669"/>
    <property type="project" value="TreeGrafter"/>
</dbReference>
<comment type="similarity">
    <text evidence="1">Belongs to the DTD family.</text>
</comment>
<dbReference type="Gene3D" id="3.50.80.10">
    <property type="entry name" value="D-tyrosyl-tRNA(Tyr) deacylase"/>
    <property type="match status" value="1"/>
</dbReference>
<dbReference type="Proteomes" id="UP000054560">
    <property type="component" value="Unassembled WGS sequence"/>
</dbReference>
<evidence type="ECO:0000256" key="3">
    <source>
        <dbReference type="ARBA" id="ARBA00047676"/>
    </source>
</evidence>
<accession>A0A0L0FFU2</accession>
<protein>
    <recommendedName>
        <fullName evidence="2">D-aminoacyl-tRNA deacylase</fullName>
        <ecNumber evidence="2">3.1.1.96</ecNumber>
    </recommendedName>
</protein>
<dbReference type="InterPro" id="IPR023509">
    <property type="entry name" value="DTD-like_sf"/>
</dbReference>
<dbReference type="GeneID" id="25912342"/>
<dbReference type="SUPFAM" id="SSF69500">
    <property type="entry name" value="DTD-like"/>
    <property type="match status" value="1"/>
</dbReference>
<dbReference type="Pfam" id="PF02580">
    <property type="entry name" value="Tyr_Deacylase"/>
    <property type="match status" value="1"/>
</dbReference>
<dbReference type="GO" id="GO:0005737">
    <property type="term" value="C:cytoplasm"/>
    <property type="evidence" value="ECO:0007669"/>
    <property type="project" value="InterPro"/>
</dbReference>
<dbReference type="InterPro" id="IPR003732">
    <property type="entry name" value="Daa-tRNA_deacyls_DTD"/>
</dbReference>
<reference evidence="5 6" key="1">
    <citation type="submission" date="2011-02" db="EMBL/GenBank/DDBJ databases">
        <title>The Genome Sequence of Sphaeroforma arctica JP610.</title>
        <authorList>
            <consortium name="The Broad Institute Genome Sequencing Platform"/>
            <person name="Russ C."/>
            <person name="Cuomo C."/>
            <person name="Young S.K."/>
            <person name="Zeng Q."/>
            <person name="Gargeya S."/>
            <person name="Alvarado L."/>
            <person name="Berlin A."/>
            <person name="Chapman S.B."/>
            <person name="Chen Z."/>
            <person name="Freedman E."/>
            <person name="Gellesch M."/>
            <person name="Goldberg J."/>
            <person name="Griggs A."/>
            <person name="Gujja S."/>
            <person name="Heilman E."/>
            <person name="Heiman D."/>
            <person name="Howarth C."/>
            <person name="Mehta T."/>
            <person name="Neiman D."/>
            <person name="Pearson M."/>
            <person name="Roberts A."/>
            <person name="Saif S."/>
            <person name="Shea T."/>
            <person name="Shenoy N."/>
            <person name="Sisk P."/>
            <person name="Stolte C."/>
            <person name="Sykes S."/>
            <person name="White J."/>
            <person name="Yandava C."/>
            <person name="Burger G."/>
            <person name="Gray M.W."/>
            <person name="Holland P.W.H."/>
            <person name="King N."/>
            <person name="Lang F.B.F."/>
            <person name="Roger A.J."/>
            <person name="Ruiz-Trillo I."/>
            <person name="Haas B."/>
            <person name="Nusbaum C."/>
            <person name="Birren B."/>
        </authorList>
    </citation>
    <scope>NUCLEOTIDE SEQUENCE [LARGE SCALE GENOMIC DNA]</scope>
    <source>
        <strain evidence="5 6">JP610</strain>
    </source>
</reference>
<dbReference type="PANTHER" id="PTHR10472:SF5">
    <property type="entry name" value="D-AMINOACYL-TRNA DEACYLASE 1"/>
    <property type="match status" value="1"/>
</dbReference>
<evidence type="ECO:0000256" key="4">
    <source>
        <dbReference type="ARBA" id="ARBA00048018"/>
    </source>
</evidence>
<dbReference type="STRING" id="667725.A0A0L0FFU2"/>
<dbReference type="AlphaFoldDB" id="A0A0L0FFU2"/>
<proteinExistence type="inferred from homology"/>
<dbReference type="eggNOG" id="KOG3323">
    <property type="taxonomic scope" value="Eukaryota"/>
</dbReference>
<sequence length="68" mass="7381">MGTSETTSPNFSSSMGGALAEPLYHSMIEELKQLYDPAKIQDGMFGAMMDVALINDGPVTIQIDSRDR</sequence>
<dbReference type="EC" id="3.1.1.96" evidence="2"/>
<keyword evidence="6" id="KW-1185">Reference proteome</keyword>
<comment type="catalytic activity">
    <reaction evidence="4">
        <text>a D-aminoacyl-tRNA + H2O = a tRNA + a D-alpha-amino acid + H(+)</text>
        <dbReference type="Rhea" id="RHEA:13953"/>
        <dbReference type="Rhea" id="RHEA-COMP:10123"/>
        <dbReference type="Rhea" id="RHEA-COMP:10124"/>
        <dbReference type="ChEBI" id="CHEBI:15377"/>
        <dbReference type="ChEBI" id="CHEBI:15378"/>
        <dbReference type="ChEBI" id="CHEBI:59871"/>
        <dbReference type="ChEBI" id="CHEBI:78442"/>
        <dbReference type="ChEBI" id="CHEBI:79333"/>
        <dbReference type="EC" id="3.1.1.96"/>
    </reaction>
</comment>
<evidence type="ECO:0000256" key="2">
    <source>
        <dbReference type="ARBA" id="ARBA00013056"/>
    </source>
</evidence>
<evidence type="ECO:0000313" key="5">
    <source>
        <dbReference type="EMBL" id="KNC75642.1"/>
    </source>
</evidence>
<dbReference type="OrthoDB" id="275783at2759"/>
<dbReference type="RefSeq" id="XP_014149544.1">
    <property type="nucleotide sequence ID" value="XM_014294069.1"/>
</dbReference>
<name>A0A0L0FFU2_9EUKA</name>
<evidence type="ECO:0000256" key="1">
    <source>
        <dbReference type="ARBA" id="ARBA00009673"/>
    </source>
</evidence>
<evidence type="ECO:0000313" key="6">
    <source>
        <dbReference type="Proteomes" id="UP000054560"/>
    </source>
</evidence>
<organism evidence="5 6">
    <name type="scientific">Sphaeroforma arctica JP610</name>
    <dbReference type="NCBI Taxonomy" id="667725"/>
    <lineage>
        <taxon>Eukaryota</taxon>
        <taxon>Ichthyosporea</taxon>
        <taxon>Ichthyophonida</taxon>
        <taxon>Sphaeroforma</taxon>
    </lineage>
</organism>
<dbReference type="PANTHER" id="PTHR10472">
    <property type="entry name" value="D-TYROSYL-TRNA TYR DEACYLASE"/>
    <property type="match status" value="1"/>
</dbReference>
<gene>
    <name evidence="5" type="ORF">SARC_11838</name>
</gene>